<organism evidence="2 3">
    <name type="scientific">Pedobacter cryoconitis</name>
    <dbReference type="NCBI Taxonomy" id="188932"/>
    <lineage>
        <taxon>Bacteria</taxon>
        <taxon>Pseudomonadati</taxon>
        <taxon>Bacteroidota</taxon>
        <taxon>Sphingobacteriia</taxon>
        <taxon>Sphingobacteriales</taxon>
        <taxon>Sphingobacteriaceae</taxon>
        <taxon>Pedobacter</taxon>
    </lineage>
</organism>
<dbReference type="EMBL" id="JACHCE010000007">
    <property type="protein sequence ID" value="MBB5638117.1"/>
    <property type="molecule type" value="Genomic_DNA"/>
</dbReference>
<keyword evidence="1" id="KW-1133">Transmembrane helix</keyword>
<evidence type="ECO:0000256" key="1">
    <source>
        <dbReference type="SAM" id="Phobius"/>
    </source>
</evidence>
<feature type="transmembrane region" description="Helical" evidence="1">
    <location>
        <begin position="12"/>
        <end position="41"/>
    </location>
</feature>
<dbReference type="GO" id="GO:0016301">
    <property type="term" value="F:kinase activity"/>
    <property type="evidence" value="ECO:0007669"/>
    <property type="project" value="UniProtKB-KW"/>
</dbReference>
<keyword evidence="1" id="KW-0812">Transmembrane</keyword>
<gene>
    <name evidence="2" type="ORF">HDE68_004043</name>
</gene>
<dbReference type="RefSeq" id="WP_183883960.1">
    <property type="nucleotide sequence ID" value="NZ_JACHCE010000007.1"/>
</dbReference>
<comment type="caution">
    <text evidence="2">The sequence shown here is derived from an EMBL/GenBank/DDBJ whole genome shotgun (WGS) entry which is preliminary data.</text>
</comment>
<name>A0A7W8ZQN2_9SPHI</name>
<proteinExistence type="predicted"/>
<feature type="transmembrane region" description="Helical" evidence="1">
    <location>
        <begin position="84"/>
        <end position="104"/>
    </location>
</feature>
<feature type="transmembrane region" description="Helical" evidence="1">
    <location>
        <begin position="53"/>
        <end position="72"/>
    </location>
</feature>
<keyword evidence="2" id="KW-0808">Transferase</keyword>
<evidence type="ECO:0000313" key="2">
    <source>
        <dbReference type="EMBL" id="MBB5638117.1"/>
    </source>
</evidence>
<keyword evidence="1" id="KW-0472">Membrane</keyword>
<dbReference type="Proteomes" id="UP000537204">
    <property type="component" value="Unassembled WGS sequence"/>
</dbReference>
<sequence length="200" mass="22674">MITSVQNSRRLMLAGICLLLVCILDYLTPLHIGGIGIFYMASIPIVMNESKKTIIYIAALATVLIISNYIYFSPASFDSVWILPINRIISVLGLWVAAIIGINYKHLQNKLSNQRAAYTQTLNDVIFINSHKVRNPVTNIVKIAELMDDEHLTAQNIKEMVFYLRKSAEDLDIATREMTDTICKEENNHDILSLSLYLRN</sequence>
<dbReference type="AlphaFoldDB" id="A0A7W8ZQN2"/>
<accession>A0A7W8ZQN2</accession>
<protein>
    <submittedName>
        <fullName evidence="2">Signal transduction histidine kinase</fullName>
    </submittedName>
</protein>
<evidence type="ECO:0000313" key="3">
    <source>
        <dbReference type="Proteomes" id="UP000537204"/>
    </source>
</evidence>
<keyword evidence="2" id="KW-0418">Kinase</keyword>
<reference evidence="2 3" key="1">
    <citation type="submission" date="2020-08" db="EMBL/GenBank/DDBJ databases">
        <title>Genomic Encyclopedia of Type Strains, Phase IV (KMG-V): Genome sequencing to study the core and pangenomes of soil and plant-associated prokaryotes.</title>
        <authorList>
            <person name="Whitman W."/>
        </authorList>
    </citation>
    <scope>NUCLEOTIDE SEQUENCE [LARGE SCALE GENOMIC DNA]</scope>
    <source>
        <strain evidence="2 3">S3M1</strain>
    </source>
</reference>